<evidence type="ECO:0000313" key="2">
    <source>
        <dbReference type="Proteomes" id="UP000619479"/>
    </source>
</evidence>
<dbReference type="InterPro" id="IPR036390">
    <property type="entry name" value="WH_DNA-bd_sf"/>
</dbReference>
<name>A0A919IJ45_9ACTN</name>
<dbReference type="PANTHER" id="PTHR36221:SF1">
    <property type="entry name" value="DUF742 DOMAIN-CONTAINING PROTEIN"/>
    <property type="match status" value="1"/>
</dbReference>
<organism evidence="1 2">
    <name type="scientific">Actinoplanes cyaneus</name>
    <dbReference type="NCBI Taxonomy" id="52696"/>
    <lineage>
        <taxon>Bacteria</taxon>
        <taxon>Bacillati</taxon>
        <taxon>Actinomycetota</taxon>
        <taxon>Actinomycetes</taxon>
        <taxon>Micromonosporales</taxon>
        <taxon>Micromonosporaceae</taxon>
        <taxon>Actinoplanes</taxon>
    </lineage>
</organism>
<reference evidence="1" key="1">
    <citation type="submission" date="2021-01" db="EMBL/GenBank/DDBJ databases">
        <title>Whole genome shotgun sequence of Actinoplanes cyaneus NBRC 14990.</title>
        <authorList>
            <person name="Komaki H."/>
            <person name="Tamura T."/>
        </authorList>
    </citation>
    <scope>NUCLEOTIDE SEQUENCE</scope>
    <source>
        <strain evidence="1">NBRC 14990</strain>
    </source>
</reference>
<gene>
    <name evidence="1" type="ORF">Acy02nite_33070</name>
</gene>
<proteinExistence type="predicted"/>
<evidence type="ECO:0008006" key="3">
    <source>
        <dbReference type="Google" id="ProtNLM"/>
    </source>
</evidence>
<dbReference type="Pfam" id="PF05331">
    <property type="entry name" value="DUF742"/>
    <property type="match status" value="1"/>
</dbReference>
<dbReference type="EMBL" id="BOMH01000025">
    <property type="protein sequence ID" value="GID65426.1"/>
    <property type="molecule type" value="Genomic_DNA"/>
</dbReference>
<protein>
    <recommendedName>
        <fullName evidence="3">DUF742 domain-containing protein</fullName>
    </recommendedName>
</protein>
<comment type="caution">
    <text evidence="1">The sequence shown here is derived from an EMBL/GenBank/DDBJ whole genome shotgun (WGS) entry which is preliminary data.</text>
</comment>
<dbReference type="SUPFAM" id="SSF46785">
    <property type="entry name" value="Winged helix' DNA-binding domain"/>
    <property type="match status" value="1"/>
</dbReference>
<dbReference type="Proteomes" id="UP000619479">
    <property type="component" value="Unassembled WGS sequence"/>
</dbReference>
<dbReference type="RefSeq" id="WP_203741466.1">
    <property type="nucleotide sequence ID" value="NZ_BAAAUC010000124.1"/>
</dbReference>
<evidence type="ECO:0000313" key="1">
    <source>
        <dbReference type="EMBL" id="GID65426.1"/>
    </source>
</evidence>
<dbReference type="AlphaFoldDB" id="A0A919IJ45"/>
<dbReference type="PANTHER" id="PTHR36221">
    <property type="entry name" value="DUF742 DOMAIN-CONTAINING PROTEIN"/>
    <property type="match status" value="1"/>
</dbReference>
<accession>A0A919IJ45</accession>
<dbReference type="InterPro" id="IPR007995">
    <property type="entry name" value="DUF742"/>
</dbReference>
<sequence>MGATEETWYDEDAGPIVRLYARVGARAAAQRDGLDLSVVLHRVPGVPEPDNLSPDQSRALRLIRRPIALSEVAARLGLPLGPARLMLAELRDAGLLEADRRDASPDVLERLLSGLNSL</sequence>
<keyword evidence="2" id="KW-1185">Reference proteome</keyword>